<evidence type="ECO:0000313" key="1">
    <source>
        <dbReference type="EMBL" id="TFW13595.1"/>
    </source>
</evidence>
<proteinExistence type="predicted"/>
<evidence type="ECO:0000313" key="2">
    <source>
        <dbReference type="Proteomes" id="UP000298216"/>
    </source>
</evidence>
<gene>
    <name evidence="1" type="ORF">EGY25_05785</name>
</gene>
<comment type="caution">
    <text evidence="1">The sequence shown here is derived from an EMBL/GenBank/DDBJ whole genome shotgun (WGS) entry which is preliminary data.</text>
</comment>
<reference evidence="1 2" key="1">
    <citation type="submission" date="2019-03" db="EMBL/GenBank/DDBJ databases">
        <title>Draft genome of Brevundimonas sp. a heavy metal resistant soil bacteria.</title>
        <authorList>
            <person name="Soto J."/>
        </authorList>
    </citation>
    <scope>NUCLEOTIDE SEQUENCE [LARGE SCALE GENOMIC DNA]</scope>
    <source>
        <strain evidence="1 2">B-10</strain>
    </source>
</reference>
<dbReference type="Proteomes" id="UP000298216">
    <property type="component" value="Unassembled WGS sequence"/>
</dbReference>
<dbReference type="Pfam" id="PF06945">
    <property type="entry name" value="DUF1289"/>
    <property type="match status" value="1"/>
</dbReference>
<dbReference type="PANTHER" id="PTHR35175:SF2">
    <property type="entry name" value="DUF1289 DOMAIN-CONTAINING PROTEIN"/>
    <property type="match status" value="1"/>
</dbReference>
<dbReference type="RefSeq" id="WP_135194134.1">
    <property type="nucleotide sequence ID" value="NZ_SPVH01000003.1"/>
</dbReference>
<dbReference type="InterPro" id="IPR010710">
    <property type="entry name" value="DUF1289"/>
</dbReference>
<organism evidence="1 2">
    <name type="scientific">Brevundimonas intermedia</name>
    <dbReference type="NCBI Taxonomy" id="74315"/>
    <lineage>
        <taxon>Bacteria</taxon>
        <taxon>Pseudomonadati</taxon>
        <taxon>Pseudomonadota</taxon>
        <taxon>Alphaproteobacteria</taxon>
        <taxon>Caulobacterales</taxon>
        <taxon>Caulobacteraceae</taxon>
        <taxon>Brevundimonas</taxon>
    </lineage>
</organism>
<dbReference type="OrthoDB" id="9811423at2"/>
<name>A0A4Y9S0U5_9CAUL</name>
<sequence length="64" mass="7176">MTGTPCIDICTFDGRSGQCEGCGRTRPEIAGWRKLSPYQKRTIERDLPRRLARLSANLTPKPTV</sequence>
<dbReference type="PANTHER" id="PTHR35175">
    <property type="entry name" value="DUF1289 DOMAIN-CONTAINING PROTEIN"/>
    <property type="match status" value="1"/>
</dbReference>
<accession>A0A4Y9S0U5</accession>
<keyword evidence="2" id="KW-1185">Reference proteome</keyword>
<protein>
    <submittedName>
        <fullName evidence="1">DUF1289 domain-containing protein</fullName>
    </submittedName>
</protein>
<dbReference type="AlphaFoldDB" id="A0A4Y9S0U5"/>
<dbReference type="EMBL" id="SPVH01000003">
    <property type="protein sequence ID" value="TFW13595.1"/>
    <property type="molecule type" value="Genomic_DNA"/>
</dbReference>